<dbReference type="EMBL" id="JACHGN010000018">
    <property type="protein sequence ID" value="MBB5137505.1"/>
    <property type="molecule type" value="Genomic_DNA"/>
</dbReference>
<evidence type="ECO:0000313" key="3">
    <source>
        <dbReference type="Proteomes" id="UP000578449"/>
    </source>
</evidence>
<sequence>MPHGGGRCARAGGGTGSPGGEGRAVRGPAGPDGRDRAGRPGHGRVPGPGRVSRRGRVPGHGPLPGRGRVRGLGHVSRLWRVPGRVPGLGFVRGLGRVSGLGPRAPVGGARPSMALVRPGWGGRRRGGRCCPRAYGRVAGRARRAAPASAHRRGGGGRSCVPVPVSARPGTTLRLGGGVHMDLAVPLRDFHNYHPVCSSPSSNLDRRRSRWSCAPPRPAESAAPELLPSRGARAPFVRVDHQPIPSRNVTADGRSSPPAQRTSKSRYRSLYLQEYAASAAGPQ</sequence>
<feature type="region of interest" description="Disordered" evidence="1">
    <location>
        <begin position="1"/>
        <end position="70"/>
    </location>
</feature>
<feature type="compositionally biased region" description="Low complexity" evidence="1">
    <location>
        <begin position="59"/>
        <end position="70"/>
    </location>
</feature>
<dbReference type="AlphaFoldDB" id="A0A840PN98"/>
<feature type="compositionally biased region" description="Low complexity" evidence="1">
    <location>
        <begin position="218"/>
        <end position="228"/>
    </location>
</feature>
<organism evidence="2 3">
    <name type="scientific">Thermocatellispora tengchongensis</name>
    <dbReference type="NCBI Taxonomy" id="1073253"/>
    <lineage>
        <taxon>Bacteria</taxon>
        <taxon>Bacillati</taxon>
        <taxon>Actinomycetota</taxon>
        <taxon>Actinomycetes</taxon>
        <taxon>Streptosporangiales</taxon>
        <taxon>Streptosporangiaceae</taxon>
        <taxon>Thermocatellispora</taxon>
    </lineage>
</organism>
<proteinExistence type="predicted"/>
<comment type="caution">
    <text evidence="2">The sequence shown here is derived from an EMBL/GenBank/DDBJ whole genome shotgun (WGS) entry which is preliminary data.</text>
</comment>
<protein>
    <submittedName>
        <fullName evidence="2">Uncharacterized protein</fullName>
    </submittedName>
</protein>
<accession>A0A840PN98</accession>
<name>A0A840PN98_9ACTN</name>
<feature type="compositionally biased region" description="Gly residues" evidence="1">
    <location>
        <begin position="1"/>
        <end position="22"/>
    </location>
</feature>
<feature type="region of interest" description="Disordered" evidence="1">
    <location>
        <begin position="196"/>
        <end position="266"/>
    </location>
</feature>
<dbReference type="Proteomes" id="UP000578449">
    <property type="component" value="Unassembled WGS sequence"/>
</dbReference>
<evidence type="ECO:0000256" key="1">
    <source>
        <dbReference type="SAM" id="MobiDB-lite"/>
    </source>
</evidence>
<keyword evidence="3" id="KW-1185">Reference proteome</keyword>
<feature type="compositionally biased region" description="Basic residues" evidence="1">
    <location>
        <begin position="141"/>
        <end position="154"/>
    </location>
</feature>
<evidence type="ECO:0000313" key="2">
    <source>
        <dbReference type="EMBL" id="MBB5137505.1"/>
    </source>
</evidence>
<reference evidence="2 3" key="1">
    <citation type="submission" date="2020-08" db="EMBL/GenBank/DDBJ databases">
        <title>Genomic Encyclopedia of Type Strains, Phase IV (KMG-IV): sequencing the most valuable type-strain genomes for metagenomic binning, comparative biology and taxonomic classification.</title>
        <authorList>
            <person name="Goeker M."/>
        </authorList>
    </citation>
    <scope>NUCLEOTIDE SEQUENCE [LARGE SCALE GENOMIC DNA]</scope>
    <source>
        <strain evidence="2 3">DSM 45615</strain>
    </source>
</reference>
<gene>
    <name evidence="2" type="ORF">HNP84_007257</name>
</gene>
<feature type="region of interest" description="Disordered" evidence="1">
    <location>
        <begin position="141"/>
        <end position="162"/>
    </location>
</feature>